<dbReference type="InterPro" id="IPR006439">
    <property type="entry name" value="HAD-SF_hydro_IA"/>
</dbReference>
<sequence>MQDIKEYAESAEQVCGYKIRPDFSWDDIETVMLDMDGTLLDKHFDDYFWEVYLPEHYSLLHKISVEEAGRELRARYQEVENSLQWADLEYWSHTLDLDLPELKLRINHLIGVHPYVIEFLEFCLKKRKKLYLVTNAHSKALSIKLEKTSIGAWFDRVVCAEEVGFAKEEPEFWPRLQELLGFVPEKTLLADDTEKVLRVADGFGLGYLIHIACSSSRRPACYSTKYPSIDYFKELMR</sequence>
<dbReference type="Proteomes" id="UP000287853">
    <property type="component" value="Unassembled WGS sequence"/>
</dbReference>
<dbReference type="GO" id="GO:0008967">
    <property type="term" value="F:phosphoglycolate phosphatase activity"/>
    <property type="evidence" value="ECO:0007669"/>
    <property type="project" value="TreeGrafter"/>
</dbReference>
<organism evidence="1 2">
    <name type="scientific">Candidatus Electrothrix aarhusensis</name>
    <dbReference type="NCBI Taxonomy" id="1859131"/>
    <lineage>
        <taxon>Bacteria</taxon>
        <taxon>Pseudomonadati</taxon>
        <taxon>Thermodesulfobacteriota</taxon>
        <taxon>Desulfobulbia</taxon>
        <taxon>Desulfobulbales</taxon>
        <taxon>Desulfobulbaceae</taxon>
        <taxon>Candidatus Electrothrix</taxon>
    </lineage>
</organism>
<dbReference type="InterPro" id="IPR036412">
    <property type="entry name" value="HAD-like_sf"/>
</dbReference>
<dbReference type="SUPFAM" id="SSF56784">
    <property type="entry name" value="HAD-like"/>
    <property type="match status" value="1"/>
</dbReference>
<comment type="caution">
    <text evidence="1">The sequence shown here is derived from an EMBL/GenBank/DDBJ whole genome shotgun (WGS) entry which is preliminary data.</text>
</comment>
<evidence type="ECO:0000313" key="1">
    <source>
        <dbReference type="EMBL" id="RWX45025.1"/>
    </source>
</evidence>
<dbReference type="GO" id="GO:0005829">
    <property type="term" value="C:cytosol"/>
    <property type="evidence" value="ECO:0007669"/>
    <property type="project" value="TreeGrafter"/>
</dbReference>
<protein>
    <submittedName>
        <fullName evidence="1">Putative hydrolase of the HAD superfamily</fullName>
    </submittedName>
</protein>
<dbReference type="PANTHER" id="PTHR43434:SF3">
    <property type="entry name" value="GMP_IMP NUCLEOTIDASE YRFG"/>
    <property type="match status" value="1"/>
</dbReference>
<dbReference type="AlphaFoldDB" id="A0A3S3QXM1"/>
<dbReference type="PANTHER" id="PTHR43434">
    <property type="entry name" value="PHOSPHOGLYCOLATE PHOSPHATASE"/>
    <property type="match status" value="1"/>
</dbReference>
<dbReference type="EMBL" id="MTKO01000084">
    <property type="protein sequence ID" value="RWX45025.1"/>
    <property type="molecule type" value="Genomic_DNA"/>
</dbReference>
<dbReference type="InterPro" id="IPR050155">
    <property type="entry name" value="HAD-like_hydrolase_sf"/>
</dbReference>
<dbReference type="NCBIfam" id="TIGR01509">
    <property type="entry name" value="HAD-SF-IA-v3"/>
    <property type="match status" value="1"/>
</dbReference>
<reference evidence="1 2" key="1">
    <citation type="submission" date="2017-01" db="EMBL/GenBank/DDBJ databases">
        <title>The cable genome- insights into the physiology and evolution of filamentous bacteria capable of sulfide oxidation via long distance electron transfer.</title>
        <authorList>
            <person name="Schreiber L."/>
            <person name="Bjerg J.T."/>
            <person name="Boggild A."/>
            <person name="Van De Vossenberg J."/>
            <person name="Meysman F."/>
            <person name="Nielsen L.P."/>
            <person name="Schramm A."/>
            <person name="Kjeldsen K.U."/>
        </authorList>
    </citation>
    <scope>NUCLEOTIDE SEQUENCE [LARGE SCALE GENOMIC DNA]</scope>
    <source>
        <strain evidence="1">MCF</strain>
    </source>
</reference>
<dbReference type="CDD" id="cd01427">
    <property type="entry name" value="HAD_like"/>
    <property type="match status" value="1"/>
</dbReference>
<dbReference type="SFLD" id="SFLDS00003">
    <property type="entry name" value="Haloacid_Dehalogenase"/>
    <property type="match status" value="1"/>
</dbReference>
<keyword evidence="1" id="KW-0378">Hydrolase</keyword>
<dbReference type="GO" id="GO:0006281">
    <property type="term" value="P:DNA repair"/>
    <property type="evidence" value="ECO:0007669"/>
    <property type="project" value="TreeGrafter"/>
</dbReference>
<name>A0A3S3QXM1_9BACT</name>
<gene>
    <name evidence="1" type="ORF">H206_01200</name>
</gene>
<keyword evidence="2" id="KW-1185">Reference proteome</keyword>
<evidence type="ECO:0000313" key="2">
    <source>
        <dbReference type="Proteomes" id="UP000287853"/>
    </source>
</evidence>
<dbReference type="Pfam" id="PF00702">
    <property type="entry name" value="Hydrolase"/>
    <property type="match status" value="1"/>
</dbReference>
<accession>A0A3S3QXM1</accession>
<dbReference type="Gene3D" id="3.40.50.1000">
    <property type="entry name" value="HAD superfamily/HAD-like"/>
    <property type="match status" value="1"/>
</dbReference>
<dbReference type="InterPro" id="IPR023214">
    <property type="entry name" value="HAD_sf"/>
</dbReference>
<proteinExistence type="predicted"/>
<dbReference type="SFLD" id="SFLDG01129">
    <property type="entry name" value="C1.5:_HAD__Beta-PGM__Phosphata"/>
    <property type="match status" value="1"/>
</dbReference>